<evidence type="ECO:0008006" key="3">
    <source>
        <dbReference type="Google" id="ProtNLM"/>
    </source>
</evidence>
<accession>A0A1W6N604</accession>
<evidence type="ECO:0000313" key="1">
    <source>
        <dbReference type="EMBL" id="ARN85189.1"/>
    </source>
</evidence>
<dbReference type="PANTHER" id="PTHR41317:SF1">
    <property type="entry name" value="PD-(D_E)XK NUCLEASE FAMILY TRANSPOSASE"/>
    <property type="match status" value="1"/>
</dbReference>
<dbReference type="NCBIfam" id="TIGR01784">
    <property type="entry name" value="T_den_put_tspse"/>
    <property type="match status" value="1"/>
</dbReference>
<organism evidence="1 2">
    <name type="scientific">Candidatus Nucleicultrix amoebiphila FS5</name>
    <dbReference type="NCBI Taxonomy" id="1414854"/>
    <lineage>
        <taxon>Bacteria</taxon>
        <taxon>Pseudomonadati</taxon>
        <taxon>Pseudomonadota</taxon>
        <taxon>Alphaproteobacteria</taxon>
        <taxon>Holosporales</taxon>
        <taxon>Candidatus Nucleicultricaceae</taxon>
        <taxon>Candidatus Nucleicultrix</taxon>
    </lineage>
</organism>
<dbReference type="EMBL" id="CP008743">
    <property type="protein sequence ID" value="ARN85189.1"/>
    <property type="molecule type" value="Genomic_DNA"/>
</dbReference>
<dbReference type="KEGG" id="naf:GQ61_07730"/>
<keyword evidence="2" id="KW-1185">Reference proteome</keyword>
<dbReference type="PANTHER" id="PTHR41317">
    <property type="entry name" value="PD-(D_E)XK NUCLEASE FAMILY TRANSPOSASE"/>
    <property type="match status" value="1"/>
</dbReference>
<dbReference type="Pfam" id="PF12784">
    <property type="entry name" value="PDDEXK_2"/>
    <property type="match status" value="1"/>
</dbReference>
<protein>
    <recommendedName>
        <fullName evidence="3">Transposase (putative) YhgA-like domain-containing protein</fullName>
    </recommendedName>
</protein>
<evidence type="ECO:0000313" key="2">
    <source>
        <dbReference type="Proteomes" id="UP000237351"/>
    </source>
</evidence>
<dbReference type="Proteomes" id="UP000237351">
    <property type="component" value="Chromosome"/>
</dbReference>
<name>A0A1W6N604_9PROT</name>
<dbReference type="STRING" id="1414854.GQ61_07730"/>
<dbReference type="InterPro" id="IPR010106">
    <property type="entry name" value="RpnA"/>
</dbReference>
<reference evidence="1 2" key="1">
    <citation type="submission" date="2014-06" db="EMBL/GenBank/DDBJ databases">
        <title>The genome of the endonuclear symbiont Nucleicultrix amoebiphila.</title>
        <authorList>
            <person name="Schulz F."/>
            <person name="Horn M."/>
        </authorList>
    </citation>
    <scope>NUCLEOTIDE SEQUENCE [LARGE SCALE GENOMIC DNA]</scope>
    <source>
        <strain evidence="1 2">FS5</strain>
    </source>
</reference>
<proteinExistence type="predicted"/>
<sequence length="451" mass="52110">MIKIFNIGFVMLGLCHPAKASWLVEGFCNKGAQKLSRSMQILKDVKRTPRIDDLTHSMSTLSLRRNRFPKRSLHFIQQRAYSTIFDYLDIRETKEQVFGRATYDTTAKYMLSNPEVRLDFIKTFTGLSDIVSTEPLDLSLNPIHRLSNLREACSDRDVRTFMDALKSNSSDYTVIDKHGTSVPAATMFFHKLSQEFDDFIRVLPRDRKSQLDVLCRLSTGEYAMVEVQVKKENYWDERALYYAASVYVNQLQSGGQWDDFKKVIGINILGGGPLNHTHWEHKKNSVRHYRFQDQHDKLNVIDEIQLIQYALGDNYSEDLTQNNKNLRDWLDLFKNAHNKREIPEDVSTFLRKAYQQITIKTMPLEIIQRYKAESDIFKNISEHDKLLKTESLEKGLAEGLERGLAEGQMKKSLEIAKKLLSKNRSHEEIADLTGLSLSEIINLSSNNSSKD</sequence>
<dbReference type="RefSeq" id="WP_198157316.1">
    <property type="nucleotide sequence ID" value="NZ_CP008743.1"/>
</dbReference>
<gene>
    <name evidence="1" type="ORF">GQ61_07730</name>
</gene>
<dbReference type="AlphaFoldDB" id="A0A1W6N604"/>